<sequence length="141" mass="15452">MSDDSPRLVTGAMLGTFLAFGVDLVVIVAALWYVGRVSATVAAGTAVGVVVVFSLWVAVRWVRLRYSGVGNADDDADGTATATEPAEEAPLDRLKRRYADGEISDEEFERRVDRLLDADSRAESATRREPEREGEREFESK</sequence>
<evidence type="ECO:0000256" key="2">
    <source>
        <dbReference type="SAM" id="Phobius"/>
    </source>
</evidence>
<dbReference type="Pfam" id="PF09851">
    <property type="entry name" value="SHOCT"/>
    <property type="match status" value="1"/>
</dbReference>
<dbReference type="InterPro" id="IPR018649">
    <property type="entry name" value="SHOCT"/>
</dbReference>
<evidence type="ECO:0000256" key="1">
    <source>
        <dbReference type="SAM" id="MobiDB-lite"/>
    </source>
</evidence>
<proteinExistence type="predicted"/>
<comment type="caution">
    <text evidence="4">The sequence shown here is derived from an EMBL/GenBank/DDBJ whole genome shotgun (WGS) entry which is preliminary data.</text>
</comment>
<reference evidence="4 5" key="1">
    <citation type="journal article" date="2019" name="Int. J. Syst. Evol. Microbiol.">
        <title>The Global Catalogue of Microorganisms (GCM) 10K type strain sequencing project: providing services to taxonomists for standard genome sequencing and annotation.</title>
        <authorList>
            <consortium name="The Broad Institute Genomics Platform"/>
            <consortium name="The Broad Institute Genome Sequencing Center for Infectious Disease"/>
            <person name="Wu L."/>
            <person name="Ma J."/>
        </authorList>
    </citation>
    <scope>NUCLEOTIDE SEQUENCE [LARGE SCALE GENOMIC DNA]</scope>
    <source>
        <strain evidence="4 5">DT92</strain>
    </source>
</reference>
<organism evidence="4 5">
    <name type="scientific">Halobaculum litoreum</name>
    <dbReference type="NCBI Taxonomy" id="3031998"/>
    <lineage>
        <taxon>Archaea</taxon>
        <taxon>Methanobacteriati</taxon>
        <taxon>Methanobacteriota</taxon>
        <taxon>Stenosarchaea group</taxon>
        <taxon>Halobacteria</taxon>
        <taxon>Halobacteriales</taxon>
        <taxon>Haloferacaceae</taxon>
        <taxon>Halobaculum</taxon>
    </lineage>
</organism>
<keyword evidence="5" id="KW-1185">Reference proteome</keyword>
<gene>
    <name evidence="4" type="ORF">ACFQRB_03255</name>
</gene>
<feature type="transmembrane region" description="Helical" evidence="2">
    <location>
        <begin position="12"/>
        <end position="33"/>
    </location>
</feature>
<name>A0ABD5XPZ3_9EURY</name>
<feature type="transmembrane region" description="Helical" evidence="2">
    <location>
        <begin position="39"/>
        <end position="59"/>
    </location>
</feature>
<keyword evidence="2" id="KW-0812">Transmembrane</keyword>
<keyword evidence="2" id="KW-1133">Transmembrane helix</keyword>
<dbReference type="EMBL" id="JBHSZG010000001">
    <property type="protein sequence ID" value="MFC7135861.1"/>
    <property type="molecule type" value="Genomic_DNA"/>
</dbReference>
<feature type="domain" description="SHOCT" evidence="3">
    <location>
        <begin position="89"/>
        <end position="116"/>
    </location>
</feature>
<feature type="region of interest" description="Disordered" evidence="1">
    <location>
        <begin position="69"/>
        <end position="91"/>
    </location>
</feature>
<accession>A0ABD5XPZ3</accession>
<evidence type="ECO:0000259" key="3">
    <source>
        <dbReference type="Pfam" id="PF09851"/>
    </source>
</evidence>
<dbReference type="GeneID" id="81122770"/>
<feature type="region of interest" description="Disordered" evidence="1">
    <location>
        <begin position="119"/>
        <end position="141"/>
    </location>
</feature>
<dbReference type="AlphaFoldDB" id="A0ABD5XPZ3"/>
<keyword evidence="2" id="KW-0472">Membrane</keyword>
<protein>
    <submittedName>
        <fullName evidence="4">SHOCT domain-containing protein</fullName>
    </submittedName>
</protein>
<evidence type="ECO:0000313" key="4">
    <source>
        <dbReference type="EMBL" id="MFC7135861.1"/>
    </source>
</evidence>
<dbReference type="Proteomes" id="UP001596368">
    <property type="component" value="Unassembled WGS sequence"/>
</dbReference>
<evidence type="ECO:0000313" key="5">
    <source>
        <dbReference type="Proteomes" id="UP001596368"/>
    </source>
</evidence>
<dbReference type="RefSeq" id="WP_284012744.1">
    <property type="nucleotide sequence ID" value="NZ_CP126156.1"/>
</dbReference>